<proteinExistence type="inferred from homology"/>
<dbReference type="GO" id="GO:0005524">
    <property type="term" value="F:ATP binding"/>
    <property type="evidence" value="ECO:0007669"/>
    <property type="project" value="UniProtKB-KW"/>
</dbReference>
<gene>
    <name evidence="7" type="ORF">V5N11_011794</name>
</gene>
<organism evidence="7 8">
    <name type="scientific">Cardamine amara subsp. amara</name>
    <dbReference type="NCBI Taxonomy" id="228776"/>
    <lineage>
        <taxon>Eukaryota</taxon>
        <taxon>Viridiplantae</taxon>
        <taxon>Streptophyta</taxon>
        <taxon>Embryophyta</taxon>
        <taxon>Tracheophyta</taxon>
        <taxon>Spermatophyta</taxon>
        <taxon>Magnoliopsida</taxon>
        <taxon>eudicotyledons</taxon>
        <taxon>Gunneridae</taxon>
        <taxon>Pentapetalae</taxon>
        <taxon>rosids</taxon>
        <taxon>malvids</taxon>
        <taxon>Brassicales</taxon>
        <taxon>Brassicaceae</taxon>
        <taxon>Cardamineae</taxon>
        <taxon>Cardamine</taxon>
    </lineage>
</organism>
<evidence type="ECO:0000256" key="5">
    <source>
        <dbReference type="ARBA" id="ARBA00022840"/>
    </source>
</evidence>
<evidence type="ECO:0000256" key="2">
    <source>
        <dbReference type="ARBA" id="ARBA00022614"/>
    </source>
</evidence>
<dbReference type="Gene3D" id="3.80.10.10">
    <property type="entry name" value="Ribonuclease Inhibitor"/>
    <property type="match status" value="2"/>
</dbReference>
<dbReference type="PANTHER" id="PTHR47186:SF52">
    <property type="entry name" value="BNAC05G11800D PROTEIN"/>
    <property type="match status" value="1"/>
</dbReference>
<dbReference type="PANTHER" id="PTHR47186">
    <property type="entry name" value="LEUCINE-RICH REPEAT-CONTAINING PROTEIN 57"/>
    <property type="match status" value="1"/>
</dbReference>
<dbReference type="AlphaFoldDB" id="A0ABD1AW35"/>
<evidence type="ECO:0000256" key="1">
    <source>
        <dbReference type="ARBA" id="ARBA00008894"/>
    </source>
</evidence>
<name>A0ABD1AW35_CARAN</name>
<reference evidence="7 8" key="1">
    <citation type="submission" date="2024-04" db="EMBL/GenBank/DDBJ databases">
        <title>Genome assembly C_amara_ONT_v2.</title>
        <authorList>
            <person name="Yant L."/>
            <person name="Moore C."/>
            <person name="Slenker M."/>
        </authorList>
    </citation>
    <scope>NUCLEOTIDE SEQUENCE [LARGE SCALE GENOMIC DNA]</scope>
    <source>
        <tissue evidence="7">Leaf</tissue>
    </source>
</reference>
<comment type="similarity">
    <text evidence="1">Belongs to the disease resistance NB-LRR family.</text>
</comment>
<feature type="domain" description="Disease resistance R13L4/SHOC-2-like LRR" evidence="6">
    <location>
        <begin position="16"/>
        <end position="192"/>
    </location>
</feature>
<dbReference type="InterPro" id="IPR055414">
    <property type="entry name" value="LRR_R13L4/SHOC2-like"/>
</dbReference>
<comment type="caution">
    <text evidence="7">The sequence shown here is derived from an EMBL/GenBank/DDBJ whole genome shotgun (WGS) entry which is preliminary data.</text>
</comment>
<dbReference type="Pfam" id="PF23598">
    <property type="entry name" value="LRR_14"/>
    <property type="match status" value="1"/>
</dbReference>
<dbReference type="FunFam" id="3.80.10.10:FF:000799">
    <property type="entry name" value="Probable disease resistance protein At5g63020"/>
    <property type="match status" value="1"/>
</dbReference>
<keyword evidence="4" id="KW-0547">Nucleotide-binding</keyword>
<keyword evidence="3" id="KW-0677">Repeat</keyword>
<dbReference type="Proteomes" id="UP001558713">
    <property type="component" value="Unassembled WGS sequence"/>
</dbReference>
<evidence type="ECO:0000313" key="8">
    <source>
        <dbReference type="Proteomes" id="UP001558713"/>
    </source>
</evidence>
<dbReference type="InterPro" id="IPR032675">
    <property type="entry name" value="LRR_dom_sf"/>
</dbReference>
<evidence type="ECO:0000256" key="4">
    <source>
        <dbReference type="ARBA" id="ARBA00022741"/>
    </source>
</evidence>
<protein>
    <submittedName>
        <fullName evidence="7">Disease resistance protein</fullName>
    </submittedName>
</protein>
<dbReference type="EMBL" id="JBANAX010000547">
    <property type="protein sequence ID" value="KAL1203950.1"/>
    <property type="molecule type" value="Genomic_DNA"/>
</dbReference>
<evidence type="ECO:0000256" key="3">
    <source>
        <dbReference type="ARBA" id="ARBA00022737"/>
    </source>
</evidence>
<sequence>MTLLLQRNILADISGSFFCMLPMLGVLDLSNNINLRYFPEEISECVSLQYLSLSRTRIQFLPAGLLKLRKLIFLNLEYTRMVERIYGISDLTNLKVLRLLVSGFPEDPCVLDELQLLENLQSLTITLGLASILEQFLSSQRLASCTRVLRIENLNPQSSKISFVATMDSLRELYLAQSNISEIKVEMKEMVLPLHIPVTTPFFPNLSKVSLEFCKGLRDLTWLIFAPNLTVLRVLSASQLEEVIDKEKAEQQSLIPFQELKELRLENVEMLRSIHWCPLPFPCLQEILVNGCARLRKLPLNSTSAPRGDLVIKAHELWIEMLEWEDEATKARFLPSFKAFPENIDADGYEI</sequence>
<evidence type="ECO:0000259" key="6">
    <source>
        <dbReference type="Pfam" id="PF23598"/>
    </source>
</evidence>
<dbReference type="SUPFAM" id="SSF52058">
    <property type="entry name" value="L domain-like"/>
    <property type="match status" value="1"/>
</dbReference>
<keyword evidence="5" id="KW-0067">ATP-binding</keyword>
<evidence type="ECO:0000313" key="7">
    <source>
        <dbReference type="EMBL" id="KAL1203950.1"/>
    </source>
</evidence>
<keyword evidence="8" id="KW-1185">Reference proteome</keyword>
<keyword evidence="2" id="KW-0433">Leucine-rich repeat</keyword>
<accession>A0ABD1AW35</accession>